<name>A0AA36G065_9BILA</name>
<feature type="domain" description="Yip1" evidence="8">
    <location>
        <begin position="74"/>
        <end position="234"/>
    </location>
</feature>
<dbReference type="PANTHER" id="PTHR12822">
    <property type="entry name" value="PROTEIN YIPF"/>
    <property type="match status" value="1"/>
</dbReference>
<dbReference type="Proteomes" id="UP001177023">
    <property type="component" value="Unassembled WGS sequence"/>
</dbReference>
<comment type="subcellular location">
    <subcellularLocation>
        <location evidence="6">Golgi apparatus membrane</location>
        <topology evidence="6">Multi-pass membrane protein</topology>
    </subcellularLocation>
    <subcellularLocation>
        <location evidence="1">Membrane</location>
        <topology evidence="1">Multi-pass membrane protein</topology>
    </subcellularLocation>
</comment>
<dbReference type="Pfam" id="PF04893">
    <property type="entry name" value="Yip1"/>
    <property type="match status" value="1"/>
</dbReference>
<keyword evidence="10" id="KW-1185">Reference proteome</keyword>
<evidence type="ECO:0000256" key="5">
    <source>
        <dbReference type="ARBA" id="ARBA00023136"/>
    </source>
</evidence>
<feature type="transmembrane region" description="Helical" evidence="6">
    <location>
        <begin position="89"/>
        <end position="109"/>
    </location>
</feature>
<keyword evidence="5 6" id="KW-0472">Membrane</keyword>
<evidence type="ECO:0000256" key="4">
    <source>
        <dbReference type="ARBA" id="ARBA00022989"/>
    </source>
</evidence>
<dbReference type="InterPro" id="IPR006977">
    <property type="entry name" value="Yip1_dom"/>
</dbReference>
<evidence type="ECO:0000256" key="1">
    <source>
        <dbReference type="ARBA" id="ARBA00004141"/>
    </source>
</evidence>
<accession>A0AA36G065</accession>
<sequence length="350" mass="37960">MSGLQFQSFTNADFSASDPNPGQIGDKTEATSDPSAGPKRNFFSFGYYQQFFDVDADQVTKRLLNSAIPTHNSFIADFIQPVPDLYGPFWVAVTLVFSIGIFSNIAQYIENEGGTGEYGSDFGMVTGASSLITAYLVLIPLILYSIIWYRKSEVQFSYFEILCAYGYSLTVFIPVSFLWIIDIGMLRWALIGVSVTLSGTVLVKALWPAFKNDSNKLLSFGVTFGIIFLHFVLALCFKEYFFDPIHGRPSTPVVVPTEKPADVIPTLPASVASLPGKVEEPAKPKTEGQLAANVANTLAAAGEVAKAAENKTNVDAVPSPSTTLFSPVVVKNDTEVKKDETKAEPAAVAQ</sequence>
<feature type="region of interest" description="Disordered" evidence="7">
    <location>
        <begin position="1"/>
        <end position="37"/>
    </location>
</feature>
<evidence type="ECO:0000259" key="8">
    <source>
        <dbReference type="Pfam" id="PF04893"/>
    </source>
</evidence>
<evidence type="ECO:0000256" key="6">
    <source>
        <dbReference type="RuleBase" id="RU361264"/>
    </source>
</evidence>
<feature type="non-terminal residue" evidence="9">
    <location>
        <position position="350"/>
    </location>
</feature>
<comment type="similarity">
    <text evidence="2 6">Belongs to the YIP1 family.</text>
</comment>
<gene>
    <name evidence="9" type="ORF">MSPICULIGERA_LOCUS11852</name>
</gene>
<organism evidence="9 10">
    <name type="scientific">Mesorhabditis spiculigera</name>
    <dbReference type="NCBI Taxonomy" id="96644"/>
    <lineage>
        <taxon>Eukaryota</taxon>
        <taxon>Metazoa</taxon>
        <taxon>Ecdysozoa</taxon>
        <taxon>Nematoda</taxon>
        <taxon>Chromadorea</taxon>
        <taxon>Rhabditida</taxon>
        <taxon>Rhabditina</taxon>
        <taxon>Rhabditomorpha</taxon>
        <taxon>Rhabditoidea</taxon>
        <taxon>Rhabditidae</taxon>
        <taxon>Mesorhabditinae</taxon>
        <taxon>Mesorhabditis</taxon>
    </lineage>
</organism>
<dbReference type="GO" id="GO:0031267">
    <property type="term" value="F:small GTPase binding"/>
    <property type="evidence" value="ECO:0007669"/>
    <property type="project" value="InterPro"/>
</dbReference>
<feature type="transmembrane region" description="Helical" evidence="6">
    <location>
        <begin position="129"/>
        <end position="149"/>
    </location>
</feature>
<keyword evidence="3 6" id="KW-0812">Transmembrane</keyword>
<dbReference type="GO" id="GO:0016192">
    <property type="term" value="P:vesicle-mediated transport"/>
    <property type="evidence" value="ECO:0007669"/>
    <property type="project" value="InterPro"/>
</dbReference>
<evidence type="ECO:0000313" key="10">
    <source>
        <dbReference type="Proteomes" id="UP001177023"/>
    </source>
</evidence>
<reference evidence="9" key="1">
    <citation type="submission" date="2023-06" db="EMBL/GenBank/DDBJ databases">
        <authorList>
            <person name="Delattre M."/>
        </authorList>
    </citation>
    <scope>NUCLEOTIDE SEQUENCE</scope>
    <source>
        <strain evidence="9">AF72</strain>
    </source>
</reference>
<evidence type="ECO:0000256" key="3">
    <source>
        <dbReference type="ARBA" id="ARBA00022692"/>
    </source>
</evidence>
<comment type="caution">
    <text evidence="9">The sequence shown here is derived from an EMBL/GenBank/DDBJ whole genome shotgun (WGS) entry which is preliminary data.</text>
</comment>
<proteinExistence type="inferred from homology"/>
<evidence type="ECO:0000313" key="9">
    <source>
        <dbReference type="EMBL" id="CAJ0573495.1"/>
    </source>
</evidence>
<dbReference type="EMBL" id="CATQJA010002619">
    <property type="protein sequence ID" value="CAJ0573495.1"/>
    <property type="molecule type" value="Genomic_DNA"/>
</dbReference>
<dbReference type="PANTHER" id="PTHR12822:SF2">
    <property type="entry name" value="PROTEIN YIPF"/>
    <property type="match status" value="1"/>
</dbReference>
<evidence type="ECO:0000256" key="2">
    <source>
        <dbReference type="ARBA" id="ARBA00010596"/>
    </source>
</evidence>
<evidence type="ECO:0000256" key="7">
    <source>
        <dbReference type="SAM" id="MobiDB-lite"/>
    </source>
</evidence>
<keyword evidence="4 6" id="KW-1133">Transmembrane helix</keyword>
<dbReference type="GO" id="GO:0000139">
    <property type="term" value="C:Golgi membrane"/>
    <property type="evidence" value="ECO:0007669"/>
    <property type="project" value="UniProtKB-SubCell"/>
</dbReference>
<feature type="transmembrane region" description="Helical" evidence="6">
    <location>
        <begin position="217"/>
        <end position="235"/>
    </location>
</feature>
<dbReference type="AlphaFoldDB" id="A0AA36G065"/>
<dbReference type="InterPro" id="IPR039765">
    <property type="entry name" value="Yip5/YIPF1/YIPF2"/>
</dbReference>
<feature type="transmembrane region" description="Helical" evidence="6">
    <location>
        <begin position="187"/>
        <end position="210"/>
    </location>
</feature>
<feature type="transmembrane region" description="Helical" evidence="6">
    <location>
        <begin position="161"/>
        <end position="181"/>
    </location>
</feature>
<feature type="compositionally biased region" description="Polar residues" evidence="7">
    <location>
        <begin position="1"/>
        <end position="20"/>
    </location>
</feature>
<protein>
    <recommendedName>
        <fullName evidence="6">Protein YIPF</fullName>
    </recommendedName>
</protein>